<gene>
    <name evidence="3" type="primary">LOC115633001</name>
</gene>
<sequence>MLKLSYILTYCVLLAPYCQSLNIEVVKKSGSCPKLPHPLDKASYKGKVIHPGMFLDTKNPIPKLDFELPAYNTTYIVLYGCKFFKSSNNYIEYGHVLTSEKGPNPVDDKAIREIFNKNKLSLKQFAPECKQ</sequence>
<keyword evidence="1" id="KW-0732">Signal</keyword>
<protein>
    <submittedName>
        <fullName evidence="3">Uncharacterized protein LOC115633001 isoform X2</fullName>
    </submittedName>
</protein>
<reference evidence="3" key="1">
    <citation type="submission" date="2025-08" db="UniProtKB">
        <authorList>
            <consortium name="RefSeq"/>
        </authorList>
    </citation>
    <scope>IDENTIFICATION</scope>
    <source>
        <strain evidence="3">11010-0011.00</strain>
        <tissue evidence="3">Whole body</tissue>
    </source>
</reference>
<proteinExistence type="predicted"/>
<dbReference type="AlphaFoldDB" id="A0A6J2UGE8"/>
<dbReference type="RefSeq" id="XP_030386187.1">
    <property type="nucleotide sequence ID" value="XM_030530327.1"/>
</dbReference>
<keyword evidence="2" id="KW-1185">Reference proteome</keyword>
<evidence type="ECO:0000313" key="3">
    <source>
        <dbReference type="RefSeq" id="XP_030386187.1"/>
    </source>
</evidence>
<evidence type="ECO:0000313" key="2">
    <source>
        <dbReference type="Proteomes" id="UP000504634"/>
    </source>
</evidence>
<name>A0A6J2UGE8_DROLE</name>
<accession>A0A6J2UGE8</accession>
<organism evidence="2 3">
    <name type="scientific">Drosophila lebanonensis</name>
    <name type="common">Fruit fly</name>
    <name type="synonym">Scaptodrosophila lebanonensis</name>
    <dbReference type="NCBI Taxonomy" id="7225"/>
    <lineage>
        <taxon>Eukaryota</taxon>
        <taxon>Metazoa</taxon>
        <taxon>Ecdysozoa</taxon>
        <taxon>Arthropoda</taxon>
        <taxon>Hexapoda</taxon>
        <taxon>Insecta</taxon>
        <taxon>Pterygota</taxon>
        <taxon>Neoptera</taxon>
        <taxon>Endopterygota</taxon>
        <taxon>Diptera</taxon>
        <taxon>Brachycera</taxon>
        <taxon>Muscomorpha</taxon>
        <taxon>Ephydroidea</taxon>
        <taxon>Drosophilidae</taxon>
        <taxon>Scaptodrosophila</taxon>
    </lineage>
</organism>
<dbReference type="Proteomes" id="UP000504634">
    <property type="component" value="Unplaced"/>
</dbReference>
<evidence type="ECO:0000256" key="1">
    <source>
        <dbReference type="SAM" id="SignalP"/>
    </source>
</evidence>
<dbReference type="GeneID" id="115633001"/>
<feature type="signal peptide" evidence="1">
    <location>
        <begin position="1"/>
        <end position="20"/>
    </location>
</feature>
<feature type="chain" id="PRO_5026828966" evidence="1">
    <location>
        <begin position="21"/>
        <end position="131"/>
    </location>
</feature>